<protein>
    <recommendedName>
        <fullName evidence="2">Endoplasmic reticulum junction formation protein lunapark</fullName>
    </recommendedName>
</protein>
<accession>A0A9P1J3L4</accession>
<feature type="compositionally biased region" description="Basic and acidic residues" evidence="3">
    <location>
        <begin position="172"/>
        <end position="181"/>
    </location>
</feature>
<comment type="domain">
    <text evidence="2">The C4-type zinc finger motif is necessary both for its ER three-way tubular junction localization and formation.</text>
</comment>
<evidence type="ECO:0000256" key="3">
    <source>
        <dbReference type="SAM" id="MobiDB-lite"/>
    </source>
</evidence>
<comment type="function">
    <text evidence="2">Plays a role in determining ER morphology.</text>
</comment>
<feature type="compositionally biased region" description="Basic and acidic residues" evidence="3">
    <location>
        <begin position="299"/>
        <end position="330"/>
    </location>
</feature>
<evidence type="ECO:0000256" key="2">
    <source>
        <dbReference type="RuleBase" id="RU367073"/>
    </source>
</evidence>
<dbReference type="GO" id="GO:0071788">
    <property type="term" value="P:endoplasmic reticulum tubular network maintenance"/>
    <property type="evidence" value="ECO:0007669"/>
    <property type="project" value="UniProtKB-UniRule"/>
</dbReference>
<feature type="region of interest" description="Disordered" evidence="3">
    <location>
        <begin position="170"/>
        <end position="216"/>
    </location>
</feature>
<dbReference type="PANTHER" id="PTHR22166">
    <property type="entry name" value="ENDOPLASMIC RETICULUM JUNCTION FORMATION PROTEIN LUNAPARK"/>
    <property type="match status" value="1"/>
</dbReference>
<dbReference type="PANTHER" id="PTHR22166:SF12">
    <property type="entry name" value="ENDOPLASMIC RETICULUM JUNCTION FORMATION PROTEIN LUNAPARK"/>
    <property type="match status" value="1"/>
</dbReference>
<dbReference type="OrthoDB" id="3169036at2759"/>
<dbReference type="EMBL" id="CANHGI010000006">
    <property type="protein sequence ID" value="CAI5455896.1"/>
    <property type="molecule type" value="Genomic_DNA"/>
</dbReference>
<dbReference type="GO" id="GO:0098826">
    <property type="term" value="C:endoplasmic reticulum tubular network membrane"/>
    <property type="evidence" value="ECO:0007669"/>
    <property type="project" value="UniProtKB-UniRule"/>
</dbReference>
<organism evidence="5 6">
    <name type="scientific">Caenorhabditis angaria</name>
    <dbReference type="NCBI Taxonomy" id="860376"/>
    <lineage>
        <taxon>Eukaryota</taxon>
        <taxon>Metazoa</taxon>
        <taxon>Ecdysozoa</taxon>
        <taxon>Nematoda</taxon>
        <taxon>Chromadorea</taxon>
        <taxon>Rhabditida</taxon>
        <taxon>Rhabditina</taxon>
        <taxon>Rhabditomorpha</taxon>
        <taxon>Rhabditoidea</taxon>
        <taxon>Rhabditidae</taxon>
        <taxon>Peloderinae</taxon>
        <taxon>Caenorhabditis</taxon>
    </lineage>
</organism>
<comment type="subcellular location">
    <subcellularLocation>
        <location evidence="2">Endoplasmic reticulum membrane</location>
        <topology evidence="2">Multi-pass membrane protein</topology>
    </subcellularLocation>
</comment>
<feature type="domain" description="Lunapark zinc ribbon" evidence="4">
    <location>
        <begin position="224"/>
        <end position="273"/>
    </location>
</feature>
<evidence type="ECO:0000256" key="1">
    <source>
        <dbReference type="ARBA" id="ARBA00009940"/>
    </source>
</evidence>
<keyword evidence="6" id="KW-1185">Reference proteome</keyword>
<keyword evidence="2" id="KW-1133">Transmembrane helix</keyword>
<dbReference type="AlphaFoldDB" id="A0A9P1J3L4"/>
<feature type="transmembrane region" description="Helical" evidence="2">
    <location>
        <begin position="69"/>
        <end position="89"/>
    </location>
</feature>
<comment type="similarity">
    <text evidence="1 2">Belongs to the lunapark family.</text>
</comment>
<feature type="compositionally biased region" description="Polar residues" evidence="3">
    <location>
        <begin position="183"/>
        <end position="197"/>
    </location>
</feature>
<keyword evidence="2" id="KW-0862">Zinc</keyword>
<sequence>MGALFSRSRSPATELERISLQIGDLKQKLEKLSKKQSIYIYYYCMLIFTLVTVSIAHTWLRYDHPLRTYYVGALTIGAFALLFVGRYIIKSFFQWRTSSTSQKLEHTISQKGVLLDLVKDTLKFKEAKEILDRYDIKEDDRNMTMMNRSAPASPVINRQTKGDLNKTVIHTPKKDANKPESESPINPNASLNTTVRSPNLPPRNLNPNRNAGPIRPYLRQTGAVDRLLDYFMSDGPGCRNALICSICHTHNGMAIPAEYPFISFRCFECGHFNPSKVAPQNIPIRSPTNQAIIRPTVIADKKEEEKNKEDKSENDVKKEGETSKNKDQSD</sequence>
<comment type="caution">
    <text evidence="5">The sequence shown here is derived from an EMBL/GenBank/DDBJ whole genome shotgun (WGS) entry which is preliminary data.</text>
</comment>
<dbReference type="GO" id="GO:0008270">
    <property type="term" value="F:zinc ion binding"/>
    <property type="evidence" value="ECO:0007669"/>
    <property type="project" value="UniProtKB-KW"/>
</dbReference>
<feature type="transmembrane region" description="Helical" evidence="2">
    <location>
        <begin position="38"/>
        <end position="57"/>
    </location>
</feature>
<reference evidence="5" key="1">
    <citation type="submission" date="2022-11" db="EMBL/GenBank/DDBJ databases">
        <authorList>
            <person name="Kikuchi T."/>
        </authorList>
    </citation>
    <scope>NUCLEOTIDE SEQUENCE</scope>
    <source>
        <strain evidence="5">PS1010</strain>
    </source>
</reference>
<keyword evidence="2" id="KW-0812">Transmembrane</keyword>
<dbReference type="InterPro" id="IPR040115">
    <property type="entry name" value="Lnp"/>
</dbReference>
<name>A0A9P1J3L4_9PELO</name>
<gene>
    <name evidence="5" type="ORF">CAMP_LOCUS18533</name>
</gene>
<evidence type="ECO:0000313" key="5">
    <source>
        <dbReference type="EMBL" id="CAI5455896.1"/>
    </source>
</evidence>
<keyword evidence="2" id="KW-0479">Metal-binding</keyword>
<dbReference type="InterPro" id="IPR019273">
    <property type="entry name" value="Lunapark_Znf"/>
</dbReference>
<keyword evidence="2" id="KW-0472">Membrane</keyword>
<feature type="region of interest" description="Disordered" evidence="3">
    <location>
        <begin position="281"/>
        <end position="330"/>
    </location>
</feature>
<dbReference type="GO" id="GO:1903373">
    <property type="term" value="P:positive regulation of endoplasmic reticulum tubular network organization"/>
    <property type="evidence" value="ECO:0007669"/>
    <property type="project" value="UniProtKB-UniRule"/>
</dbReference>
<keyword evidence="2" id="KW-0256">Endoplasmic reticulum</keyword>
<keyword evidence="2" id="KW-0863">Zinc-finger</keyword>
<dbReference type="Pfam" id="PF10058">
    <property type="entry name" value="Zn_ribbon_10"/>
    <property type="match status" value="1"/>
</dbReference>
<evidence type="ECO:0000313" key="6">
    <source>
        <dbReference type="Proteomes" id="UP001152747"/>
    </source>
</evidence>
<proteinExistence type="inferred from homology"/>
<evidence type="ECO:0000259" key="4">
    <source>
        <dbReference type="Pfam" id="PF10058"/>
    </source>
</evidence>
<dbReference type="Proteomes" id="UP001152747">
    <property type="component" value="Unassembled WGS sequence"/>
</dbReference>